<dbReference type="EMBL" id="JAINVZ010000027">
    <property type="protein sequence ID" value="MBY8888700.1"/>
    <property type="molecule type" value="Genomic_DNA"/>
</dbReference>
<keyword evidence="3" id="KW-1185">Reference proteome</keyword>
<feature type="compositionally biased region" description="Low complexity" evidence="1">
    <location>
        <begin position="131"/>
        <end position="144"/>
    </location>
</feature>
<dbReference type="RefSeq" id="WP_222981406.1">
    <property type="nucleotide sequence ID" value="NZ_JAINVZ010000027.1"/>
</dbReference>
<feature type="compositionally biased region" description="Low complexity" evidence="1">
    <location>
        <begin position="83"/>
        <end position="112"/>
    </location>
</feature>
<feature type="region of interest" description="Disordered" evidence="1">
    <location>
        <begin position="1"/>
        <end position="36"/>
    </location>
</feature>
<feature type="region of interest" description="Disordered" evidence="1">
    <location>
        <begin position="66"/>
        <end position="235"/>
    </location>
</feature>
<proteinExistence type="predicted"/>
<evidence type="ECO:0000256" key="1">
    <source>
        <dbReference type="SAM" id="MobiDB-lite"/>
    </source>
</evidence>
<name>A0ABS7QZS1_9ACTN</name>
<protein>
    <submittedName>
        <fullName evidence="2">Uncharacterized protein</fullName>
    </submittedName>
</protein>
<feature type="compositionally biased region" description="Low complexity" evidence="1">
    <location>
        <begin position="196"/>
        <end position="219"/>
    </location>
</feature>
<reference evidence="2 3" key="1">
    <citation type="submission" date="2021-08" db="EMBL/GenBank/DDBJ databases">
        <title>Streptomyces sp. PTM05 isolated from lichen.</title>
        <authorList>
            <person name="Somphong A."/>
            <person name="Phongsopitanun W."/>
            <person name="Tanasupawat S."/>
        </authorList>
    </citation>
    <scope>NUCLEOTIDE SEQUENCE [LARGE SCALE GENOMIC DNA]</scope>
    <source>
        <strain evidence="2 3">Ptm05</strain>
    </source>
</reference>
<dbReference type="Proteomes" id="UP001198565">
    <property type="component" value="Unassembled WGS sequence"/>
</dbReference>
<feature type="compositionally biased region" description="Low complexity" evidence="1">
    <location>
        <begin position="152"/>
        <end position="177"/>
    </location>
</feature>
<gene>
    <name evidence="2" type="ORF">K7472_28215</name>
</gene>
<evidence type="ECO:0000313" key="3">
    <source>
        <dbReference type="Proteomes" id="UP001198565"/>
    </source>
</evidence>
<feature type="compositionally biased region" description="Gly residues" evidence="1">
    <location>
        <begin position="220"/>
        <end position="232"/>
    </location>
</feature>
<sequence length="440" mass="43473">MPGDDVNPENHAGGGTSRARSGPRHAAPRRSVLRRVQLPAGKAIALAAMPTAVLMGMGLTPRLAQADELPKNPFSGDHCVSQSDSPSPDTSPSDSPSTKPSPSASGSSDAGKNGSGTKAKSQPTASATPDATKSGTTTSGTAKPDTAKADTAKTTPSPSASTSSKASGSSEDPLGLGSILGGLLGGLTGSHGSGSGSTPTPTASPTPSATPSTSPSTKAGSGGGSGSGGSGAAGTVTKTVQGAAKSVTDAAKGATQDVKKSADAATSPKPDPSGSVTPGMAYPCPTYNPKALADAKPADTGELLADQPWTLKSDMLTLTGLAYDGIVTVRTESGATKDVLKFTATGVDIKNLHQLQVGPDGTTINVGSAPGSTSTIKNGTVTMYTQELKGNLLGLIPVDFTPKSPPPLTIPIIFFTDVTVVQAGQFGGDLTVPGMHVYKS</sequence>
<feature type="compositionally biased region" description="Polar residues" evidence="1">
    <location>
        <begin position="115"/>
        <end position="129"/>
    </location>
</feature>
<feature type="compositionally biased region" description="Gly residues" evidence="1">
    <location>
        <begin position="178"/>
        <end position="195"/>
    </location>
</feature>
<accession>A0ABS7QZS1</accession>
<comment type="caution">
    <text evidence="2">The sequence shown here is derived from an EMBL/GenBank/DDBJ whole genome shotgun (WGS) entry which is preliminary data.</text>
</comment>
<organism evidence="2 3">
    <name type="scientific">Streptantibioticus parmotrematis</name>
    <dbReference type="NCBI Taxonomy" id="2873249"/>
    <lineage>
        <taxon>Bacteria</taxon>
        <taxon>Bacillati</taxon>
        <taxon>Actinomycetota</taxon>
        <taxon>Actinomycetes</taxon>
        <taxon>Kitasatosporales</taxon>
        <taxon>Streptomycetaceae</taxon>
        <taxon>Streptantibioticus</taxon>
    </lineage>
</organism>
<evidence type="ECO:0000313" key="2">
    <source>
        <dbReference type="EMBL" id="MBY8888700.1"/>
    </source>
</evidence>
<feature type="region of interest" description="Disordered" evidence="1">
    <location>
        <begin position="248"/>
        <end position="281"/>
    </location>
</feature>
<feature type="compositionally biased region" description="Basic residues" evidence="1">
    <location>
        <begin position="21"/>
        <end position="33"/>
    </location>
</feature>